<evidence type="ECO:0000256" key="2">
    <source>
        <dbReference type="ARBA" id="ARBA00010679"/>
    </source>
</evidence>
<proteinExistence type="inferred from homology"/>
<dbReference type="Proteomes" id="UP000039324">
    <property type="component" value="Unassembled WGS sequence"/>
</dbReference>
<keyword evidence="5" id="KW-0378">Hydrolase</keyword>
<evidence type="ECO:0000256" key="9">
    <source>
        <dbReference type="ARBA" id="ARBA00023268"/>
    </source>
</evidence>
<evidence type="ECO:0000313" key="16">
    <source>
        <dbReference type="Proteomes" id="UP000039324"/>
    </source>
</evidence>
<evidence type="ECO:0000259" key="14">
    <source>
        <dbReference type="SMART" id="SM00478"/>
    </source>
</evidence>
<evidence type="ECO:0000256" key="4">
    <source>
        <dbReference type="ARBA" id="ARBA00022763"/>
    </source>
</evidence>
<keyword evidence="16" id="KW-1185">Reference proteome</keyword>
<accession>A0A0G4IIF4</accession>
<evidence type="ECO:0000256" key="13">
    <source>
        <dbReference type="SAM" id="SignalP"/>
    </source>
</evidence>
<keyword evidence="7" id="KW-0456">Lyase</keyword>
<keyword evidence="8" id="KW-0539">Nucleus</keyword>
<dbReference type="Pfam" id="PF07934">
    <property type="entry name" value="OGG_N"/>
    <property type="match status" value="1"/>
</dbReference>
<protein>
    <recommendedName>
        <fullName evidence="3">DNA-(apurinic or apyrimidinic site) lyase</fullName>
        <ecNumber evidence="3">4.2.99.18</ecNumber>
    </recommendedName>
</protein>
<dbReference type="PANTHER" id="PTHR10242:SF2">
    <property type="entry name" value="N-GLYCOSYLASE_DNA LYASE"/>
    <property type="match status" value="1"/>
</dbReference>
<keyword evidence="6" id="KW-0234">DNA repair</keyword>
<dbReference type="InterPro" id="IPR023170">
    <property type="entry name" value="HhH_base_excis_C"/>
</dbReference>
<dbReference type="GO" id="GO:0006289">
    <property type="term" value="P:nucleotide-excision repair"/>
    <property type="evidence" value="ECO:0007669"/>
    <property type="project" value="InterPro"/>
</dbReference>
<feature type="domain" description="HhH-GPD" evidence="14">
    <location>
        <begin position="145"/>
        <end position="302"/>
    </location>
</feature>
<dbReference type="InterPro" id="IPR011257">
    <property type="entry name" value="DNA_glycosylase"/>
</dbReference>
<dbReference type="InterPro" id="IPR003265">
    <property type="entry name" value="HhH-GPD_domain"/>
</dbReference>
<comment type="catalytic activity">
    <reaction evidence="11">
        <text>2'-deoxyribonucleotide-(2'-deoxyribose 5'-phosphate)-2'-deoxyribonucleotide-DNA = a 3'-end 2'-deoxyribonucleotide-(2,3-dehydro-2,3-deoxyribose 5'-phosphate)-DNA + a 5'-end 5'-phospho-2'-deoxyribonucleoside-DNA + H(+)</text>
        <dbReference type="Rhea" id="RHEA:66592"/>
        <dbReference type="Rhea" id="RHEA-COMP:13180"/>
        <dbReference type="Rhea" id="RHEA-COMP:16897"/>
        <dbReference type="Rhea" id="RHEA-COMP:17067"/>
        <dbReference type="ChEBI" id="CHEBI:15378"/>
        <dbReference type="ChEBI" id="CHEBI:136412"/>
        <dbReference type="ChEBI" id="CHEBI:157695"/>
        <dbReference type="ChEBI" id="CHEBI:167181"/>
        <dbReference type="EC" id="4.2.99.18"/>
    </reaction>
</comment>
<dbReference type="STRING" id="37360.A0A0G4IIF4"/>
<dbReference type="Gene3D" id="1.10.340.30">
    <property type="entry name" value="Hypothetical protein, domain 2"/>
    <property type="match status" value="1"/>
</dbReference>
<comment type="subcellular location">
    <subcellularLocation>
        <location evidence="1">Nucleus</location>
    </subcellularLocation>
</comment>
<keyword evidence="4" id="KW-0227">DNA damage</keyword>
<evidence type="ECO:0000256" key="6">
    <source>
        <dbReference type="ARBA" id="ARBA00023204"/>
    </source>
</evidence>
<evidence type="ECO:0000256" key="1">
    <source>
        <dbReference type="ARBA" id="ARBA00004123"/>
    </source>
</evidence>
<evidence type="ECO:0000256" key="3">
    <source>
        <dbReference type="ARBA" id="ARBA00012720"/>
    </source>
</evidence>
<dbReference type="InterPro" id="IPR012904">
    <property type="entry name" value="OGG_N"/>
</dbReference>
<dbReference type="FunFam" id="1.10.1670.10:FF:000005">
    <property type="entry name" value="N-glycosylase/DNA lyase OGG1"/>
    <property type="match status" value="1"/>
</dbReference>
<feature type="chain" id="PRO_5005192712" description="DNA-(apurinic or apyrimidinic site) lyase" evidence="13">
    <location>
        <begin position="24"/>
        <end position="371"/>
    </location>
</feature>
<dbReference type="GO" id="GO:0005634">
    <property type="term" value="C:nucleus"/>
    <property type="evidence" value="ECO:0007669"/>
    <property type="project" value="UniProtKB-SubCell"/>
</dbReference>
<keyword evidence="10" id="KW-0326">Glycosidase</keyword>
<dbReference type="EMBL" id="CDSF01000002">
    <property type="protein sequence ID" value="CEO94993.1"/>
    <property type="molecule type" value="Genomic_DNA"/>
</dbReference>
<dbReference type="Gene3D" id="1.10.1670.10">
    <property type="entry name" value="Helix-hairpin-Helix base-excision DNA repair enzymes (C-terminal)"/>
    <property type="match status" value="1"/>
</dbReference>
<gene>
    <name evidence="15" type="ORF">PBRA_003806</name>
</gene>
<dbReference type="SUPFAM" id="SSF55945">
    <property type="entry name" value="TATA-box binding protein-like"/>
    <property type="match status" value="1"/>
</dbReference>
<comment type="similarity">
    <text evidence="2">Belongs to the type-1 OGG1 family.</text>
</comment>
<evidence type="ECO:0000256" key="11">
    <source>
        <dbReference type="ARBA" id="ARBA00044632"/>
    </source>
</evidence>
<reference evidence="15 16" key="1">
    <citation type="submission" date="2015-02" db="EMBL/GenBank/DDBJ databases">
        <authorList>
            <person name="Chooi Y.-H."/>
        </authorList>
    </citation>
    <scope>NUCLEOTIDE SEQUENCE [LARGE SCALE GENOMIC DNA]</scope>
    <source>
        <strain evidence="15">E3</strain>
    </source>
</reference>
<dbReference type="GO" id="GO:0034039">
    <property type="term" value="F:8-oxo-7,8-dihydroguanine DNA N-glycosylase activity"/>
    <property type="evidence" value="ECO:0007669"/>
    <property type="project" value="TreeGrafter"/>
</dbReference>
<dbReference type="SMART" id="SM00478">
    <property type="entry name" value="ENDO3c"/>
    <property type="match status" value="1"/>
</dbReference>
<dbReference type="InterPro" id="IPR052054">
    <property type="entry name" value="Oxidative_DNA_repair_enzyme"/>
</dbReference>
<dbReference type="GO" id="GO:0003684">
    <property type="term" value="F:damaged DNA binding"/>
    <property type="evidence" value="ECO:0007669"/>
    <property type="project" value="InterPro"/>
</dbReference>
<dbReference type="Gene3D" id="3.30.310.40">
    <property type="match status" value="1"/>
</dbReference>
<evidence type="ECO:0000256" key="10">
    <source>
        <dbReference type="ARBA" id="ARBA00023295"/>
    </source>
</evidence>
<name>A0A0G4IIF4_PLABS</name>
<evidence type="ECO:0000256" key="12">
    <source>
        <dbReference type="SAM" id="MobiDB-lite"/>
    </source>
</evidence>
<feature type="compositionally biased region" description="Basic and acidic residues" evidence="12">
    <location>
        <begin position="353"/>
        <end position="363"/>
    </location>
</feature>
<dbReference type="EC" id="4.2.99.18" evidence="3"/>
<dbReference type="PANTHER" id="PTHR10242">
    <property type="entry name" value="8-OXOGUANINE DNA GLYCOSYLASE"/>
    <property type="match status" value="1"/>
</dbReference>
<keyword evidence="9" id="KW-0511">Multifunctional enzyme</keyword>
<evidence type="ECO:0000256" key="7">
    <source>
        <dbReference type="ARBA" id="ARBA00023239"/>
    </source>
</evidence>
<dbReference type="OrthoDB" id="238681at2759"/>
<feature type="region of interest" description="Disordered" evidence="12">
    <location>
        <begin position="341"/>
        <end position="371"/>
    </location>
</feature>
<dbReference type="AlphaFoldDB" id="A0A0G4IIF4"/>
<dbReference type="Pfam" id="PF00730">
    <property type="entry name" value="HhH-GPD"/>
    <property type="match status" value="1"/>
</dbReference>
<evidence type="ECO:0000256" key="5">
    <source>
        <dbReference type="ARBA" id="ARBA00022801"/>
    </source>
</evidence>
<dbReference type="CDD" id="cd00056">
    <property type="entry name" value="ENDO3c"/>
    <property type="match status" value="1"/>
</dbReference>
<dbReference type="GO" id="GO:0140078">
    <property type="term" value="F:class I DNA-(apurinic or apyrimidinic site) endonuclease activity"/>
    <property type="evidence" value="ECO:0007669"/>
    <property type="project" value="UniProtKB-EC"/>
</dbReference>
<evidence type="ECO:0000313" key="15">
    <source>
        <dbReference type="EMBL" id="CEO94993.1"/>
    </source>
</evidence>
<feature type="signal peptide" evidence="13">
    <location>
        <begin position="1"/>
        <end position="23"/>
    </location>
</feature>
<dbReference type="GO" id="GO:0006285">
    <property type="term" value="P:base-excision repair, AP site formation"/>
    <property type="evidence" value="ECO:0007669"/>
    <property type="project" value="TreeGrafter"/>
</dbReference>
<evidence type="ECO:0000256" key="8">
    <source>
        <dbReference type="ARBA" id="ARBA00023242"/>
    </source>
</evidence>
<sequence length="371" mass="41280">MRGRLSCVAAAQWTGWLPVGIPAAQFWCLGTFTNGQAFGWRQSASPPDDVFTGVLNGRVIQVAQSAAVIDDARFRIALLEGECCEESTSTARRVLHDFLRASVDVGSLFRVWSGADARLERLPARFSGIRLLRQDPVECLFSFICSSNNNIARITTMLDRLRDQYGDPVAIVDGVEHRRFPTVDVLANVSVDELKALGFGYRAKFVRETARILAQERCAGFLDGLRSRPAEDVRAELVKFVGVGRKVADCVALFSLDQLHIVPVDTHVLQIALRDYRHRFESPRPKQGATVTDRLYSQIADMFAKLYGDHAGWAHSILFAADLPAFQAFLERNVAPKLLDANVEPSKTPNRKRNGEHASGEGSRRRRLRSS</sequence>
<dbReference type="SUPFAM" id="SSF48150">
    <property type="entry name" value="DNA-glycosylase"/>
    <property type="match status" value="1"/>
</dbReference>
<organism evidence="15 16">
    <name type="scientific">Plasmodiophora brassicae</name>
    <name type="common">Clubroot disease agent</name>
    <dbReference type="NCBI Taxonomy" id="37360"/>
    <lineage>
        <taxon>Eukaryota</taxon>
        <taxon>Sar</taxon>
        <taxon>Rhizaria</taxon>
        <taxon>Endomyxa</taxon>
        <taxon>Phytomyxea</taxon>
        <taxon>Plasmodiophorida</taxon>
        <taxon>Plasmodiophoridae</taxon>
        <taxon>Plasmodiophora</taxon>
    </lineage>
</organism>
<keyword evidence="13" id="KW-0732">Signal</keyword>